<accession>A0ABX1QF32</accession>
<evidence type="ECO:0000313" key="4">
    <source>
        <dbReference type="Proteomes" id="UP000648984"/>
    </source>
</evidence>
<sequence length="224" mass="25148">MSRLTAAALAAFILSSPALAAAPPKADALAEQVKALRAEVQTLKDIEEIRMLKHAYFRGIDSADLDLLRTVMHPDVAVHFIGGGYEWKLAGREQYLEAIGNNFNSEVIAQHNGHHPEIRIVSPTEAEGTWYLHDNFYNLREKLYTTGTAFYHDRYVKVDGKWLLKSTEYKRHYEIVEKLDTLPNITVDYLADHGRKVARHCHGDGLCRDGKDAPVATTPAPALR</sequence>
<protein>
    <submittedName>
        <fullName evidence="3">Nuclear transport factor 2 family protein</fullName>
    </submittedName>
</protein>
<proteinExistence type="predicted"/>
<dbReference type="Gene3D" id="3.10.450.50">
    <property type="match status" value="1"/>
</dbReference>
<evidence type="ECO:0000313" key="3">
    <source>
        <dbReference type="EMBL" id="NMG77044.1"/>
    </source>
</evidence>
<reference evidence="3 4" key="1">
    <citation type="submission" date="2019-12" db="EMBL/GenBank/DDBJ databases">
        <title>Comparative genomics gives insights into the taxonomy of the Azoarcus-Aromatoleum group and reveals separate origins of nif in the plant-associated Azoarcus and non-plant-associated Aromatoleum sub-groups.</title>
        <authorList>
            <person name="Lafos M."/>
            <person name="Maluk M."/>
            <person name="Batista M."/>
            <person name="Junghare M."/>
            <person name="Carmona M."/>
            <person name="Faoro H."/>
            <person name="Cruz L.M."/>
            <person name="Battistoni F."/>
            <person name="De Souza E."/>
            <person name="Pedrosa F."/>
            <person name="Chen W.-M."/>
            <person name="Poole P.S."/>
            <person name="Dixon R.A."/>
            <person name="James E.K."/>
        </authorList>
    </citation>
    <scope>NUCLEOTIDE SEQUENCE [LARGE SCALE GENOMIC DNA]</scope>
    <source>
        <strain evidence="3 4">22Lin</strain>
    </source>
</reference>
<dbReference type="SUPFAM" id="SSF54427">
    <property type="entry name" value="NTF2-like"/>
    <property type="match status" value="1"/>
</dbReference>
<feature type="chain" id="PRO_5046403783" evidence="1">
    <location>
        <begin position="21"/>
        <end position="224"/>
    </location>
</feature>
<dbReference type="Pfam" id="PF13577">
    <property type="entry name" value="SnoaL_4"/>
    <property type="match status" value="1"/>
</dbReference>
<keyword evidence="4" id="KW-1185">Reference proteome</keyword>
<dbReference type="RefSeq" id="WP_169262176.1">
    <property type="nucleotide sequence ID" value="NZ_WTVQ01000047.1"/>
</dbReference>
<comment type="caution">
    <text evidence="3">The sequence shown here is derived from an EMBL/GenBank/DDBJ whole genome shotgun (WGS) entry which is preliminary data.</text>
</comment>
<evidence type="ECO:0000259" key="2">
    <source>
        <dbReference type="Pfam" id="PF13577"/>
    </source>
</evidence>
<gene>
    <name evidence="3" type="ORF">GPA25_20020</name>
</gene>
<dbReference type="InterPro" id="IPR037401">
    <property type="entry name" value="SnoaL-like"/>
</dbReference>
<feature type="signal peptide" evidence="1">
    <location>
        <begin position="1"/>
        <end position="20"/>
    </location>
</feature>
<evidence type="ECO:0000256" key="1">
    <source>
        <dbReference type="SAM" id="SignalP"/>
    </source>
</evidence>
<dbReference type="Proteomes" id="UP000648984">
    <property type="component" value="Unassembled WGS sequence"/>
</dbReference>
<dbReference type="EMBL" id="WTVQ01000047">
    <property type="protein sequence ID" value="NMG77044.1"/>
    <property type="molecule type" value="Genomic_DNA"/>
</dbReference>
<keyword evidence="1" id="KW-0732">Signal</keyword>
<dbReference type="InterPro" id="IPR032710">
    <property type="entry name" value="NTF2-like_dom_sf"/>
</dbReference>
<feature type="domain" description="SnoaL-like" evidence="2">
    <location>
        <begin position="41"/>
        <end position="166"/>
    </location>
</feature>
<organism evidence="3 4">
    <name type="scientific">Aromatoleum diolicum</name>
    <dbReference type="NCBI Taxonomy" id="75796"/>
    <lineage>
        <taxon>Bacteria</taxon>
        <taxon>Pseudomonadati</taxon>
        <taxon>Pseudomonadota</taxon>
        <taxon>Betaproteobacteria</taxon>
        <taxon>Rhodocyclales</taxon>
        <taxon>Rhodocyclaceae</taxon>
        <taxon>Aromatoleum</taxon>
    </lineage>
</organism>
<name>A0ABX1QF32_9RHOO</name>